<dbReference type="GeneID" id="57606938"/>
<reference evidence="2 3" key="1">
    <citation type="submission" date="2018-06" db="EMBL/GenBank/DDBJ databases">
        <authorList>
            <consortium name="Pathogen Informatics"/>
            <person name="Doyle S."/>
        </authorList>
    </citation>
    <scope>NUCLEOTIDE SEQUENCE [LARGE SCALE GENOMIC DNA]</scope>
    <source>
        <strain evidence="2 3">NCTC10899</strain>
    </source>
</reference>
<dbReference type="Gene3D" id="3.40.190.10">
    <property type="entry name" value="Periplasmic binding protein-like II"/>
    <property type="match status" value="2"/>
</dbReference>
<evidence type="ECO:0000313" key="2">
    <source>
        <dbReference type="EMBL" id="SUD40514.1"/>
    </source>
</evidence>
<gene>
    <name evidence="2" type="ORF">NCTC10899_03356</name>
</gene>
<dbReference type="EMBL" id="UGUU01000001">
    <property type="protein sequence ID" value="SUD40514.1"/>
    <property type="molecule type" value="Genomic_DNA"/>
</dbReference>
<dbReference type="SUPFAM" id="SSF53850">
    <property type="entry name" value="Periplasmic binding protein-like II"/>
    <property type="match status" value="1"/>
</dbReference>
<feature type="chain" id="PRO_5016812833" evidence="1">
    <location>
        <begin position="26"/>
        <end position="272"/>
    </location>
</feature>
<proteinExistence type="predicted"/>
<sequence length="272" mass="30930">MRHTRRWVHGCVGALCLLLAGFLCAAEVVKVGGAHFPPYVIKSNLQESSGLLPQLLEALNNAQSEYHFTMLPTAIVRRFGDLQRGRIDMAIFENPQWGWQDIDAEAIDMGLEDAELFVARNEELRDQAYFEQLAGKRLALYRGYHYGFAQFNSDPEFLSSTFNANLGHSHDSNLLMVIRGRADVALVTRSNLYDFLERNRDYARQLLISERIDQVYRHHAMLRRGAPISSERFAALLEQLRVSGELQRIFSPYRIAVMPVLADNSAIESAQD</sequence>
<name>A0A379IWD6_ECTME</name>
<dbReference type="Proteomes" id="UP000254260">
    <property type="component" value="Unassembled WGS sequence"/>
</dbReference>
<organism evidence="2 3">
    <name type="scientific">Ectopseudomonas mendocina</name>
    <name type="common">Pseudomonas mendocina</name>
    <dbReference type="NCBI Taxonomy" id="300"/>
    <lineage>
        <taxon>Bacteria</taxon>
        <taxon>Pseudomonadati</taxon>
        <taxon>Pseudomonadota</taxon>
        <taxon>Gammaproteobacteria</taxon>
        <taxon>Pseudomonadales</taxon>
        <taxon>Pseudomonadaceae</taxon>
        <taxon>Ectopseudomonas</taxon>
    </lineage>
</organism>
<accession>A0A379IWD6</accession>
<feature type="signal peptide" evidence="1">
    <location>
        <begin position="1"/>
        <end position="25"/>
    </location>
</feature>
<evidence type="ECO:0000256" key="1">
    <source>
        <dbReference type="SAM" id="SignalP"/>
    </source>
</evidence>
<dbReference type="RefSeq" id="WP_172825336.1">
    <property type="nucleotide sequence ID" value="NZ_CAXYQS010000030.1"/>
</dbReference>
<evidence type="ECO:0000313" key="3">
    <source>
        <dbReference type="Proteomes" id="UP000254260"/>
    </source>
</evidence>
<dbReference type="AlphaFoldDB" id="A0A379IWD6"/>
<keyword evidence="1" id="KW-0732">Signal</keyword>
<protein>
    <submittedName>
        <fullName evidence="2">Extracellular solute-binding protein</fullName>
    </submittedName>
</protein>